<sequence length="90" mass="10789">MQKLEEGTYRLKLQRAREKGRRGELKSKSDFLPYRLMSKEDRGVFVGFRGRRSAMESFRRSLSELQRAFMDDVEREEMVLLKTEFYSGKE</sequence>
<gene>
    <name evidence="1" type="ORF">BVC80_8783g1</name>
</gene>
<comment type="caution">
    <text evidence="1">The sequence shown here is derived from an EMBL/GenBank/DDBJ whole genome shotgun (WGS) entry which is preliminary data.</text>
</comment>
<dbReference type="InParanoid" id="A0A200PW85"/>
<evidence type="ECO:0000313" key="2">
    <source>
        <dbReference type="Proteomes" id="UP000195402"/>
    </source>
</evidence>
<dbReference type="EMBL" id="MVGT01003954">
    <property type="protein sequence ID" value="OVA02462.1"/>
    <property type="molecule type" value="Genomic_DNA"/>
</dbReference>
<accession>A0A200PW85</accession>
<keyword evidence="2" id="KW-1185">Reference proteome</keyword>
<dbReference type="Proteomes" id="UP000195402">
    <property type="component" value="Unassembled WGS sequence"/>
</dbReference>
<dbReference type="AlphaFoldDB" id="A0A200PW85"/>
<organism evidence="1 2">
    <name type="scientific">Macleaya cordata</name>
    <name type="common">Five-seeded plume-poppy</name>
    <name type="synonym">Bocconia cordata</name>
    <dbReference type="NCBI Taxonomy" id="56857"/>
    <lineage>
        <taxon>Eukaryota</taxon>
        <taxon>Viridiplantae</taxon>
        <taxon>Streptophyta</taxon>
        <taxon>Embryophyta</taxon>
        <taxon>Tracheophyta</taxon>
        <taxon>Spermatophyta</taxon>
        <taxon>Magnoliopsida</taxon>
        <taxon>Ranunculales</taxon>
        <taxon>Papaveraceae</taxon>
        <taxon>Papaveroideae</taxon>
        <taxon>Macleaya</taxon>
    </lineage>
</organism>
<name>A0A200PW85_MACCD</name>
<proteinExistence type="predicted"/>
<evidence type="ECO:0000313" key="1">
    <source>
        <dbReference type="EMBL" id="OVA02462.1"/>
    </source>
</evidence>
<reference evidence="1 2" key="1">
    <citation type="journal article" date="2017" name="Mol. Plant">
        <title>The Genome of Medicinal Plant Macleaya cordata Provides New Insights into Benzylisoquinoline Alkaloids Metabolism.</title>
        <authorList>
            <person name="Liu X."/>
            <person name="Liu Y."/>
            <person name="Huang P."/>
            <person name="Ma Y."/>
            <person name="Qing Z."/>
            <person name="Tang Q."/>
            <person name="Cao H."/>
            <person name="Cheng P."/>
            <person name="Zheng Y."/>
            <person name="Yuan Z."/>
            <person name="Zhou Y."/>
            <person name="Liu J."/>
            <person name="Tang Z."/>
            <person name="Zhuo Y."/>
            <person name="Zhang Y."/>
            <person name="Yu L."/>
            <person name="Huang J."/>
            <person name="Yang P."/>
            <person name="Peng Q."/>
            <person name="Zhang J."/>
            <person name="Jiang W."/>
            <person name="Zhang Z."/>
            <person name="Lin K."/>
            <person name="Ro D.K."/>
            <person name="Chen X."/>
            <person name="Xiong X."/>
            <person name="Shang Y."/>
            <person name="Huang S."/>
            <person name="Zeng J."/>
        </authorList>
    </citation>
    <scope>NUCLEOTIDE SEQUENCE [LARGE SCALE GENOMIC DNA]</scope>
    <source>
        <strain evidence="2">cv. BLH2017</strain>
        <tissue evidence="1">Root</tissue>
    </source>
</reference>
<protein>
    <submittedName>
        <fullName evidence="1">Uncharacterized protein</fullName>
    </submittedName>
</protein>